<organism evidence="2 3">
    <name type="scientific">Streptomyces candidus</name>
    <dbReference type="NCBI Taxonomy" id="67283"/>
    <lineage>
        <taxon>Bacteria</taxon>
        <taxon>Bacillati</taxon>
        <taxon>Actinomycetota</taxon>
        <taxon>Actinomycetes</taxon>
        <taxon>Kitasatosporales</taxon>
        <taxon>Streptomycetaceae</taxon>
        <taxon>Streptomyces</taxon>
    </lineage>
</organism>
<dbReference type="InterPro" id="IPR000639">
    <property type="entry name" value="Epox_hydrolase-like"/>
</dbReference>
<dbReference type="PRINTS" id="PR00412">
    <property type="entry name" value="EPOXHYDRLASE"/>
</dbReference>
<gene>
    <name evidence="2" type="ORF">HNQ79_003358</name>
</gene>
<protein>
    <submittedName>
        <fullName evidence="2">Pimeloyl-ACP methyl ester carboxylesterase</fullName>
    </submittedName>
</protein>
<dbReference type="Pfam" id="PF00561">
    <property type="entry name" value="Abhydrolase_1"/>
    <property type="match status" value="1"/>
</dbReference>
<dbReference type="SUPFAM" id="SSF53474">
    <property type="entry name" value="alpha/beta-Hydrolases"/>
    <property type="match status" value="1"/>
</dbReference>
<dbReference type="InterPro" id="IPR000073">
    <property type="entry name" value="AB_hydrolase_1"/>
</dbReference>
<evidence type="ECO:0000313" key="2">
    <source>
        <dbReference type="EMBL" id="MBB6436883.1"/>
    </source>
</evidence>
<evidence type="ECO:0000259" key="1">
    <source>
        <dbReference type="Pfam" id="PF00561"/>
    </source>
</evidence>
<dbReference type="InterPro" id="IPR029058">
    <property type="entry name" value="AB_hydrolase_fold"/>
</dbReference>
<name>A0A7X0HIP3_9ACTN</name>
<keyword evidence="3" id="KW-1185">Reference proteome</keyword>
<dbReference type="PANTHER" id="PTHR43798:SF27">
    <property type="entry name" value="HYDROLASE ALPHA_BETA HYDROLASE FOLD FAMILY"/>
    <property type="match status" value="1"/>
</dbReference>
<comment type="caution">
    <text evidence="2">The sequence shown here is derived from an EMBL/GenBank/DDBJ whole genome shotgun (WGS) entry which is preliminary data.</text>
</comment>
<dbReference type="GO" id="GO:0016020">
    <property type="term" value="C:membrane"/>
    <property type="evidence" value="ECO:0007669"/>
    <property type="project" value="TreeGrafter"/>
</dbReference>
<proteinExistence type="predicted"/>
<dbReference type="Gene3D" id="3.40.50.1820">
    <property type="entry name" value="alpha/beta hydrolase"/>
    <property type="match status" value="1"/>
</dbReference>
<dbReference type="RefSeq" id="WP_185031747.1">
    <property type="nucleotide sequence ID" value="NZ_BNBN01000001.1"/>
</dbReference>
<dbReference type="AlphaFoldDB" id="A0A7X0HIP3"/>
<reference evidence="2 3" key="1">
    <citation type="submission" date="2020-08" db="EMBL/GenBank/DDBJ databases">
        <title>Genomic Encyclopedia of Type Strains, Phase IV (KMG-IV): sequencing the most valuable type-strain genomes for metagenomic binning, comparative biology and taxonomic classification.</title>
        <authorList>
            <person name="Goeker M."/>
        </authorList>
    </citation>
    <scope>NUCLEOTIDE SEQUENCE [LARGE SCALE GENOMIC DNA]</scope>
    <source>
        <strain evidence="2 3">DSM 40141</strain>
    </source>
</reference>
<dbReference type="Proteomes" id="UP000540423">
    <property type="component" value="Unassembled WGS sequence"/>
</dbReference>
<dbReference type="GO" id="GO:0003824">
    <property type="term" value="F:catalytic activity"/>
    <property type="evidence" value="ECO:0007669"/>
    <property type="project" value="InterPro"/>
</dbReference>
<accession>A0A7X0HIP3</accession>
<dbReference type="InterPro" id="IPR050266">
    <property type="entry name" value="AB_hydrolase_sf"/>
</dbReference>
<dbReference type="EMBL" id="JACHEM010000008">
    <property type="protein sequence ID" value="MBB6436883.1"/>
    <property type="molecule type" value="Genomic_DNA"/>
</dbReference>
<feature type="domain" description="AB hydrolase-1" evidence="1">
    <location>
        <begin position="23"/>
        <end position="272"/>
    </location>
</feature>
<dbReference type="PANTHER" id="PTHR43798">
    <property type="entry name" value="MONOACYLGLYCEROL LIPASE"/>
    <property type="match status" value="1"/>
</dbReference>
<evidence type="ECO:0000313" key="3">
    <source>
        <dbReference type="Proteomes" id="UP000540423"/>
    </source>
</evidence>
<sequence length="287" mass="31089">MPHYRSYDDAALSFRLLGPASSPLICLAGGPGRDAAYLGGLGGLDRSYRLVIPDARGTGNSPPSDDPDRYAFPALAQDLETLRAHLCLDRFALLAHGAASATAQVYAASYPERLSHLVLVCPEGRIQRAQGELPDDAREIFESRSSEPWWPDAAAAVRRLATASEPEEVRTLLAQAAPMAYARWDAPQRSHAAKKHSQNNPVPRAGFPQGVDDLARLSVLDNLREVLCPVLVVTGELDTITGVRVGQTVADSFPRGEWRRLSGVGHYPWVDDPDLFRASVTSFLGAL</sequence>